<dbReference type="Proteomes" id="UP000467637">
    <property type="component" value="Unassembled WGS sequence"/>
</dbReference>
<name>A0ABW9U484_9BACL</name>
<accession>A0ABW9U484</accession>
<protein>
    <submittedName>
        <fullName evidence="1">Major capsid protein</fullName>
    </submittedName>
</protein>
<dbReference type="HAMAP" id="MF_04133">
    <property type="entry name" value="CAPSID_LAMBDA"/>
    <property type="match status" value="1"/>
</dbReference>
<dbReference type="EMBL" id="WSEM01000004">
    <property type="protein sequence ID" value="MVQ33703.1"/>
    <property type="molecule type" value="Genomic_DNA"/>
</dbReference>
<dbReference type="Gene3D" id="3.15.30.10">
    <property type="entry name" value="putative capsid protein of prophage domain like"/>
    <property type="match status" value="1"/>
</dbReference>
<dbReference type="Gene3D" id="3.30.1930.10">
    <property type="entry name" value="capsid protein of prophage domain"/>
    <property type="match status" value="1"/>
</dbReference>
<sequence length="348" mass="38946">MAKNISIYDPRTMLAAIEAMMPTRTFLKDMFFPKPETFVTEAVDVDYFKGKRKMAPFVSPRLPGQVMEREGFTTQTYKPALIKPKTVLTVGDLQTRSMGENIYSGKSPDDRAIELLANDLEKLDSAITRREEWLAAQILFTGKADMIGEGVSQTIDFSFTNKVVLTGTDKWNDPSSDPIAKLEALRLEVIKTSGVTPDIAVLASDVVPFFRNNPIVQKLYDNRGFNIGRIDPKTLPNGATYIGTIVSLGLDLYSYDEWYLDDETDPQNPVEKPMVPSGTVLIGSTRSRSSMLYGAITLAVDNQFVTYEGPRIPDSWMQKDPAARFAQLHSRPLPVPHEVNSWYIAKVF</sequence>
<comment type="caution">
    <text evidence="1">The sequence shown here is derived from an EMBL/GenBank/DDBJ whole genome shotgun (WGS) entry which is preliminary data.</text>
</comment>
<evidence type="ECO:0000313" key="2">
    <source>
        <dbReference type="Proteomes" id="UP000467637"/>
    </source>
</evidence>
<gene>
    <name evidence="1" type="ORF">GON05_03465</name>
</gene>
<dbReference type="RefSeq" id="WP_157317823.1">
    <property type="nucleotide sequence ID" value="NZ_WSEM01000004.1"/>
</dbReference>
<proteinExistence type="inferred from homology"/>
<keyword evidence="2" id="KW-1185">Reference proteome</keyword>
<dbReference type="InterPro" id="IPR005564">
    <property type="entry name" value="Major_capsid_GpE"/>
</dbReference>
<reference evidence="1 2" key="1">
    <citation type="submission" date="2019-12" db="EMBL/GenBank/DDBJ databases">
        <authorList>
            <person name="Huq M.A."/>
        </authorList>
    </citation>
    <scope>NUCLEOTIDE SEQUENCE [LARGE SCALE GENOMIC DNA]</scope>
    <source>
        <strain evidence="1 2">MAH-34</strain>
    </source>
</reference>
<dbReference type="Pfam" id="PF03864">
    <property type="entry name" value="Phage_cap_E"/>
    <property type="match status" value="1"/>
</dbReference>
<organism evidence="1 2">
    <name type="scientific">Paenibacillus anseongense</name>
    <dbReference type="NCBI Taxonomy" id="2682845"/>
    <lineage>
        <taxon>Bacteria</taxon>
        <taxon>Bacillati</taxon>
        <taxon>Bacillota</taxon>
        <taxon>Bacilli</taxon>
        <taxon>Bacillales</taxon>
        <taxon>Paenibacillaceae</taxon>
        <taxon>Paenibacillus</taxon>
    </lineage>
</organism>
<evidence type="ECO:0000313" key="1">
    <source>
        <dbReference type="EMBL" id="MVQ33703.1"/>
    </source>
</evidence>